<evidence type="ECO:0000256" key="1">
    <source>
        <dbReference type="SAM" id="Phobius"/>
    </source>
</evidence>
<dbReference type="Proteomes" id="UP000223976">
    <property type="component" value="Segment"/>
</dbReference>
<gene>
    <name evidence="2" type="ORF">SEGD1_194</name>
</gene>
<organism evidence="2 3">
    <name type="scientific">Enterobacteria phage SEGD1</name>
    <dbReference type="NCBI Taxonomy" id="1805456"/>
    <lineage>
        <taxon>Viruses</taxon>
        <taxon>Duplodnaviria</taxon>
        <taxon>Heunggongvirae</taxon>
        <taxon>Uroviricota</taxon>
        <taxon>Caudoviricetes</taxon>
        <taxon>Chimalliviridae</taxon>
        <taxon>Seoulvirus</taxon>
        <taxon>Seoulvirus SPN3US</taxon>
    </lineage>
</organism>
<accession>A0A142IIQ3</accession>
<evidence type="ECO:0000313" key="2">
    <source>
        <dbReference type="EMBL" id="AMR59841.1"/>
    </source>
</evidence>
<sequence length="43" mass="4464">MTVVNSVNAAMIATGAYDGATWTDLGITIIICAIGAFLASWLF</sequence>
<keyword evidence="1" id="KW-0812">Transmembrane</keyword>
<feature type="transmembrane region" description="Helical" evidence="1">
    <location>
        <begin position="20"/>
        <end position="42"/>
    </location>
</feature>
<dbReference type="EMBL" id="KU726251">
    <property type="protein sequence ID" value="AMR59841.1"/>
    <property type="molecule type" value="Genomic_DNA"/>
</dbReference>
<keyword evidence="1" id="KW-1133">Transmembrane helix</keyword>
<keyword evidence="1" id="KW-0472">Membrane</keyword>
<protein>
    <submittedName>
        <fullName evidence="2">Uncharacterized protein</fullName>
    </submittedName>
</protein>
<proteinExistence type="predicted"/>
<evidence type="ECO:0000313" key="3">
    <source>
        <dbReference type="Proteomes" id="UP000223976"/>
    </source>
</evidence>
<name>A0A142IIQ3_9CAUD</name>
<reference evidence="2 3" key="1">
    <citation type="submission" date="2016-02" db="EMBL/GenBank/DDBJ databases">
        <title>Complete genome sequence of a polyvalent bacteriophage, SEGD1, simultaneously inhibiting both Salmonella enterica and Escherichia coli O157:H7.</title>
        <authorList>
            <person name="Fan J."/>
            <person name="Ma J."/>
        </authorList>
    </citation>
    <scope>NUCLEOTIDE SEQUENCE [LARGE SCALE GENOMIC DNA]</scope>
</reference>